<evidence type="ECO:0000256" key="1">
    <source>
        <dbReference type="ARBA" id="ARBA00004138"/>
    </source>
</evidence>
<sequence length="442" mass="51011">MIRQEQQQQLVENSITEKTTTNGFPLMSKDEIRKACLDQNGYFTPELNTNLHLHYKGYQRIENLEEYTGLNALWLDSNGLQKIENIAHLSKLRCLYLQRNLIAKIENLDGLNQLVQLDLSENRLTSLNGLAVLPILANLNVSKNLLATSECIEELSNCKSLTSIDFSHNHFESDENIINELSKCEGLLSINMTGNPIATDLAHFRKKMIVNLKKLKYLDRPIFEMERATSVAWSEGGREAEQKVKAEWIEKKKMEEAQGIQAFRDWQNQVRIDANNDLQLLENQGLSAEQVEAQKLEEDKKEERNKKAALEAAKEREIFRVEVDGDVETEMKNDVEHKVVFDDQMKASLKELVCTHDYDFERVAEDMRLFDTTITGEQCRLEWCLCDFTYEKEVEQLLDTICEKCDRNNSFISKLGQRKKIQLLKQINGVIPDLSEMSSLKI</sequence>
<evidence type="ECO:0000256" key="6">
    <source>
        <dbReference type="SAM" id="Coils"/>
    </source>
</evidence>
<dbReference type="Proteomes" id="UP001054902">
    <property type="component" value="Unassembled WGS sequence"/>
</dbReference>
<feature type="coiled-coil region" evidence="6">
    <location>
        <begin position="286"/>
        <end position="316"/>
    </location>
</feature>
<keyword evidence="2" id="KW-0433">Leucine-rich repeat</keyword>
<evidence type="ECO:0000256" key="4">
    <source>
        <dbReference type="ARBA" id="ARBA00023069"/>
    </source>
</evidence>
<dbReference type="AlphaFoldDB" id="A0AAD3D3P2"/>
<dbReference type="InterPro" id="IPR032675">
    <property type="entry name" value="LRR_dom_sf"/>
</dbReference>
<evidence type="ECO:0008006" key="9">
    <source>
        <dbReference type="Google" id="ProtNLM"/>
    </source>
</evidence>
<protein>
    <recommendedName>
        <fullName evidence="9">Dynein assembly factor 1, axonemal homolog</fullName>
    </recommendedName>
</protein>
<keyword evidence="3" id="KW-0677">Repeat</keyword>
<dbReference type="SUPFAM" id="SSF52075">
    <property type="entry name" value="Outer arm dynein light chain 1"/>
    <property type="match status" value="1"/>
</dbReference>
<keyword evidence="5" id="KW-0966">Cell projection</keyword>
<dbReference type="Gene3D" id="3.80.10.10">
    <property type="entry name" value="Ribonuclease Inhibitor"/>
    <property type="match status" value="2"/>
</dbReference>
<comment type="caution">
    <text evidence="7">The sequence shown here is derived from an EMBL/GenBank/DDBJ whole genome shotgun (WGS) entry which is preliminary data.</text>
</comment>
<keyword evidence="6" id="KW-0175">Coiled coil</keyword>
<dbReference type="InterPro" id="IPR050576">
    <property type="entry name" value="Cilia_flagella_integrity"/>
</dbReference>
<keyword evidence="8" id="KW-1185">Reference proteome</keyword>
<evidence type="ECO:0000256" key="3">
    <source>
        <dbReference type="ARBA" id="ARBA00022737"/>
    </source>
</evidence>
<name>A0AAD3D3P2_9STRA</name>
<evidence type="ECO:0000256" key="2">
    <source>
        <dbReference type="ARBA" id="ARBA00022614"/>
    </source>
</evidence>
<proteinExistence type="predicted"/>
<comment type="subcellular location">
    <subcellularLocation>
        <location evidence="1">Cell projection</location>
        <location evidence="1">Cilium</location>
    </subcellularLocation>
</comment>
<evidence type="ECO:0000313" key="8">
    <source>
        <dbReference type="Proteomes" id="UP001054902"/>
    </source>
</evidence>
<keyword evidence="4" id="KW-0969">Cilium</keyword>
<reference evidence="7 8" key="1">
    <citation type="journal article" date="2021" name="Sci. Rep.">
        <title>The genome of the diatom Chaetoceros tenuissimus carries an ancient integrated fragment of an extant virus.</title>
        <authorList>
            <person name="Hongo Y."/>
            <person name="Kimura K."/>
            <person name="Takaki Y."/>
            <person name="Yoshida Y."/>
            <person name="Baba S."/>
            <person name="Kobayashi G."/>
            <person name="Nagasaki K."/>
            <person name="Hano T."/>
            <person name="Tomaru Y."/>
        </authorList>
    </citation>
    <scope>NUCLEOTIDE SEQUENCE [LARGE SCALE GENOMIC DNA]</scope>
    <source>
        <strain evidence="7 8">NIES-3715</strain>
    </source>
</reference>
<dbReference type="SMART" id="SM00365">
    <property type="entry name" value="LRR_SD22"/>
    <property type="match status" value="4"/>
</dbReference>
<evidence type="ECO:0000256" key="5">
    <source>
        <dbReference type="ARBA" id="ARBA00023273"/>
    </source>
</evidence>
<dbReference type="PANTHER" id="PTHR45973">
    <property type="entry name" value="PROTEIN PHOSPHATASE 1 REGULATORY SUBUNIT SDS22-RELATED"/>
    <property type="match status" value="1"/>
</dbReference>
<dbReference type="PROSITE" id="PS51450">
    <property type="entry name" value="LRR"/>
    <property type="match status" value="3"/>
</dbReference>
<accession>A0AAD3D3P2</accession>
<evidence type="ECO:0000313" key="7">
    <source>
        <dbReference type="EMBL" id="GFH55960.1"/>
    </source>
</evidence>
<dbReference type="PANTHER" id="PTHR45973:SF9">
    <property type="entry name" value="LEUCINE-RICH REPEAT-CONTAINING PROTEIN 46"/>
    <property type="match status" value="1"/>
</dbReference>
<dbReference type="EMBL" id="BLLK01000051">
    <property type="protein sequence ID" value="GFH55960.1"/>
    <property type="molecule type" value="Genomic_DNA"/>
</dbReference>
<organism evidence="7 8">
    <name type="scientific">Chaetoceros tenuissimus</name>
    <dbReference type="NCBI Taxonomy" id="426638"/>
    <lineage>
        <taxon>Eukaryota</taxon>
        <taxon>Sar</taxon>
        <taxon>Stramenopiles</taxon>
        <taxon>Ochrophyta</taxon>
        <taxon>Bacillariophyta</taxon>
        <taxon>Coscinodiscophyceae</taxon>
        <taxon>Chaetocerotophycidae</taxon>
        <taxon>Chaetocerotales</taxon>
        <taxon>Chaetocerotaceae</taxon>
        <taxon>Chaetoceros</taxon>
    </lineage>
</organism>
<dbReference type="InterPro" id="IPR001611">
    <property type="entry name" value="Leu-rich_rpt"/>
</dbReference>
<gene>
    <name evidence="7" type="ORF">CTEN210_12437</name>
</gene>